<evidence type="ECO:0000259" key="7">
    <source>
        <dbReference type="PROSITE" id="PS50011"/>
    </source>
</evidence>
<evidence type="ECO:0000313" key="9">
    <source>
        <dbReference type="Proteomes" id="UP000481153"/>
    </source>
</evidence>
<dbReference type="PRINTS" id="PR00109">
    <property type="entry name" value="TYRKINASE"/>
</dbReference>
<dbReference type="Gene3D" id="1.10.510.10">
    <property type="entry name" value="Transferase(Phosphotransferase) domain 1"/>
    <property type="match status" value="1"/>
</dbReference>
<evidence type="ECO:0000256" key="6">
    <source>
        <dbReference type="SAM" id="Phobius"/>
    </source>
</evidence>
<feature type="transmembrane region" description="Helical" evidence="6">
    <location>
        <begin position="25"/>
        <end position="47"/>
    </location>
</feature>
<dbReference type="PANTHER" id="PTHR44329">
    <property type="entry name" value="SERINE/THREONINE-PROTEIN KINASE TNNI3K-RELATED"/>
    <property type="match status" value="1"/>
</dbReference>
<accession>A0A6G0WY42</accession>
<dbReference type="PROSITE" id="PS00107">
    <property type="entry name" value="PROTEIN_KINASE_ATP"/>
    <property type="match status" value="1"/>
</dbReference>
<dbReference type="InterPro" id="IPR008266">
    <property type="entry name" value="Tyr_kinase_AS"/>
</dbReference>
<comment type="caution">
    <text evidence="8">The sequence shown here is derived from an EMBL/GenBank/DDBJ whole genome shotgun (WGS) entry which is preliminary data.</text>
</comment>
<evidence type="ECO:0000256" key="5">
    <source>
        <dbReference type="PROSITE-ProRule" id="PRU10141"/>
    </source>
</evidence>
<dbReference type="FunFam" id="3.30.200.20:FF:000180">
    <property type="entry name" value="serine/threonine-protein kinase STY46-like"/>
    <property type="match status" value="1"/>
</dbReference>
<dbReference type="Gene3D" id="3.30.200.20">
    <property type="entry name" value="Phosphorylase Kinase, domain 1"/>
    <property type="match status" value="1"/>
</dbReference>
<protein>
    <recommendedName>
        <fullName evidence="7">Protein kinase domain-containing protein</fullName>
    </recommendedName>
</protein>
<dbReference type="GO" id="GO:0005524">
    <property type="term" value="F:ATP binding"/>
    <property type="evidence" value="ECO:0007669"/>
    <property type="project" value="UniProtKB-UniRule"/>
</dbReference>
<keyword evidence="9" id="KW-1185">Reference proteome</keyword>
<evidence type="ECO:0000256" key="2">
    <source>
        <dbReference type="ARBA" id="ARBA00022741"/>
    </source>
</evidence>
<evidence type="ECO:0000256" key="4">
    <source>
        <dbReference type="ARBA" id="ARBA00022840"/>
    </source>
</evidence>
<dbReference type="SUPFAM" id="SSF56112">
    <property type="entry name" value="Protein kinase-like (PK-like)"/>
    <property type="match status" value="1"/>
</dbReference>
<dbReference type="AlphaFoldDB" id="A0A6G0WY42"/>
<organism evidence="8 9">
    <name type="scientific">Aphanomyces euteiches</name>
    <dbReference type="NCBI Taxonomy" id="100861"/>
    <lineage>
        <taxon>Eukaryota</taxon>
        <taxon>Sar</taxon>
        <taxon>Stramenopiles</taxon>
        <taxon>Oomycota</taxon>
        <taxon>Saprolegniomycetes</taxon>
        <taxon>Saprolegniales</taxon>
        <taxon>Verrucalvaceae</taxon>
        <taxon>Aphanomyces</taxon>
    </lineage>
</organism>
<sequence>MMEVACPITTALMAKSKAQWQRSMFYIVAAVLWIPAFPMAFVVILIMQCFCNESGTYIERVARSLWIVELQIHRLYDTSRAYDVPTVPDKHAGWTILYCILWKLSQRLYYWLLDAAVVRRIHLHPFEIPVTLVVYVFMHLAMVCLGAVLTIKYYLYVTDRKTPFQPADPIKPTRDASIHSIRTAKPAVNSSFEAPKGPTRSIPSSLSLDLNVIENSAPDYQNAVPAQGTVPDRRPPSKASYYTVLTPPGAKSSSAEVTYGQLSPAKASRRIEFAPTYRSIDSVQDGVHFHAFAPSMIAPSSCFRFDVWAYLVHQRETMLDQALHHCDDMNDGEDDDDVETKLSRDELLRVRRGALAHVSLEVPPGFELHDEPTQALEWTGRVTRVKYQVTCTDDVALGQVLFKSTIVIGASVMILRSYVFVGHTFDQFAEATAQSELRCNLEVLPTTFHEIPYDELEIQELVGQGNFGDAYRANYRGKQVVVKTVRGNEFGDNYDRVVEAFRHEAAVLNMFGHHPNIVPFVGACTDSARPLSLVTEYLPCGSIEDQYGRGLSDRAKEIILADAAAGFLNIHEGGFVHRDIAARNCLVDKNGRAKVCDFGMCRRVDVNCGCHVQTKSGVGPIKYMAPETLRPPHAFSFKSDSYAFGVLMWETFMETPPFADISAVEAAARVLEGARLDTKASKIPAKYQKLMAQCFQEDPTRRPSMAEIVDTLRNRAMPKECIFNFFSS</sequence>
<evidence type="ECO:0000256" key="1">
    <source>
        <dbReference type="ARBA" id="ARBA00022679"/>
    </source>
</evidence>
<dbReference type="InterPro" id="IPR000719">
    <property type="entry name" value="Prot_kinase_dom"/>
</dbReference>
<keyword evidence="6" id="KW-0472">Membrane</keyword>
<proteinExistence type="predicted"/>
<keyword evidence="1" id="KW-0808">Transferase</keyword>
<dbReference type="PROSITE" id="PS00109">
    <property type="entry name" value="PROTEIN_KINASE_TYR"/>
    <property type="match status" value="1"/>
</dbReference>
<feature type="binding site" evidence="5">
    <location>
        <position position="483"/>
    </location>
    <ligand>
        <name>ATP</name>
        <dbReference type="ChEBI" id="CHEBI:30616"/>
    </ligand>
</feature>
<dbReference type="InterPro" id="IPR051681">
    <property type="entry name" value="Ser/Thr_Kinases-Pseudokinases"/>
</dbReference>
<gene>
    <name evidence="8" type="ORF">Ae201684_010529</name>
</gene>
<dbReference type="GO" id="GO:0004674">
    <property type="term" value="F:protein serine/threonine kinase activity"/>
    <property type="evidence" value="ECO:0007669"/>
    <property type="project" value="TreeGrafter"/>
</dbReference>
<name>A0A6G0WY42_9STRA</name>
<evidence type="ECO:0000313" key="8">
    <source>
        <dbReference type="EMBL" id="KAF0732420.1"/>
    </source>
</evidence>
<dbReference type="PROSITE" id="PS50011">
    <property type="entry name" value="PROTEIN_KINASE_DOM"/>
    <property type="match status" value="1"/>
</dbReference>
<keyword evidence="6" id="KW-1133">Transmembrane helix</keyword>
<reference evidence="8 9" key="1">
    <citation type="submission" date="2019-07" db="EMBL/GenBank/DDBJ databases">
        <title>Genomics analysis of Aphanomyces spp. identifies a new class of oomycete effector associated with host adaptation.</title>
        <authorList>
            <person name="Gaulin E."/>
        </authorList>
    </citation>
    <scope>NUCLEOTIDE SEQUENCE [LARGE SCALE GENOMIC DNA]</scope>
    <source>
        <strain evidence="8 9">ATCC 201684</strain>
    </source>
</reference>
<keyword evidence="6" id="KW-0812">Transmembrane</keyword>
<feature type="domain" description="Protein kinase" evidence="7">
    <location>
        <begin position="456"/>
        <end position="717"/>
    </location>
</feature>
<keyword evidence="2 5" id="KW-0547">Nucleotide-binding</keyword>
<evidence type="ECO:0000256" key="3">
    <source>
        <dbReference type="ARBA" id="ARBA00022777"/>
    </source>
</evidence>
<dbReference type="InterPro" id="IPR001245">
    <property type="entry name" value="Ser-Thr/Tyr_kinase_cat_dom"/>
</dbReference>
<dbReference type="GO" id="GO:0004713">
    <property type="term" value="F:protein tyrosine kinase activity"/>
    <property type="evidence" value="ECO:0007669"/>
    <property type="project" value="InterPro"/>
</dbReference>
<dbReference type="InterPro" id="IPR020635">
    <property type="entry name" value="Tyr_kinase_cat_dom"/>
</dbReference>
<feature type="transmembrane region" description="Helical" evidence="6">
    <location>
        <begin position="92"/>
        <end position="112"/>
    </location>
</feature>
<dbReference type="EMBL" id="VJMJ01000134">
    <property type="protein sequence ID" value="KAF0732420.1"/>
    <property type="molecule type" value="Genomic_DNA"/>
</dbReference>
<keyword evidence="4 5" id="KW-0067">ATP-binding</keyword>
<dbReference type="PANTHER" id="PTHR44329:SF140">
    <property type="entry name" value="INACTIVE PROTEIN TYROSINE KINASE PTKL"/>
    <property type="match status" value="1"/>
</dbReference>
<feature type="transmembrane region" description="Helical" evidence="6">
    <location>
        <begin position="132"/>
        <end position="156"/>
    </location>
</feature>
<dbReference type="SMART" id="SM00219">
    <property type="entry name" value="TyrKc"/>
    <property type="match status" value="1"/>
</dbReference>
<keyword evidence="3" id="KW-0418">Kinase</keyword>
<dbReference type="VEuPathDB" id="FungiDB:AeMF1_010756"/>
<dbReference type="InterPro" id="IPR011009">
    <property type="entry name" value="Kinase-like_dom_sf"/>
</dbReference>
<dbReference type="Proteomes" id="UP000481153">
    <property type="component" value="Unassembled WGS sequence"/>
</dbReference>
<dbReference type="InterPro" id="IPR017441">
    <property type="entry name" value="Protein_kinase_ATP_BS"/>
</dbReference>
<dbReference type="Pfam" id="PF07714">
    <property type="entry name" value="PK_Tyr_Ser-Thr"/>
    <property type="match status" value="1"/>
</dbReference>